<sequence length="146" mass="16521">MSLAPSLDAYSFTSAAIKFHSPEELSPLDIRFQSIFARSYIYKDASALLKEIASSADGLVCDYYLAIDLVELPPRHTWRRLTKRNKEEVKLLVTAFVPALGHNAQKNPYEVQVFVGPLRHLLDGYVPVGDGWQGPRGEWRGDKPYR</sequence>
<dbReference type="EMBL" id="VDMD01000036">
    <property type="protein sequence ID" value="TRM58378.1"/>
    <property type="molecule type" value="Genomic_DNA"/>
</dbReference>
<evidence type="ECO:0000313" key="1">
    <source>
        <dbReference type="EMBL" id="TRM58378.1"/>
    </source>
</evidence>
<comment type="caution">
    <text evidence="1">The sequence shown here is derived from an EMBL/GenBank/DDBJ whole genome shotgun (WGS) entry which is preliminary data.</text>
</comment>
<accession>A0A550C0U3</accession>
<proteinExistence type="predicted"/>
<evidence type="ECO:0000313" key="2">
    <source>
        <dbReference type="Proteomes" id="UP000320762"/>
    </source>
</evidence>
<protein>
    <submittedName>
        <fullName evidence="1">Uncharacterized protein</fullName>
    </submittedName>
</protein>
<name>A0A550C0U3_9AGAR</name>
<organism evidence="1 2">
    <name type="scientific">Schizophyllum amplum</name>
    <dbReference type="NCBI Taxonomy" id="97359"/>
    <lineage>
        <taxon>Eukaryota</taxon>
        <taxon>Fungi</taxon>
        <taxon>Dikarya</taxon>
        <taxon>Basidiomycota</taxon>
        <taxon>Agaricomycotina</taxon>
        <taxon>Agaricomycetes</taxon>
        <taxon>Agaricomycetidae</taxon>
        <taxon>Agaricales</taxon>
        <taxon>Schizophyllaceae</taxon>
        <taxon>Schizophyllum</taxon>
    </lineage>
</organism>
<keyword evidence="2" id="KW-1185">Reference proteome</keyword>
<dbReference type="Proteomes" id="UP000320762">
    <property type="component" value="Unassembled WGS sequence"/>
</dbReference>
<reference evidence="1 2" key="1">
    <citation type="journal article" date="2019" name="New Phytol.">
        <title>Comparative genomics reveals unique wood-decay strategies and fruiting body development in the Schizophyllaceae.</title>
        <authorList>
            <person name="Almasi E."/>
            <person name="Sahu N."/>
            <person name="Krizsan K."/>
            <person name="Balint B."/>
            <person name="Kovacs G.M."/>
            <person name="Kiss B."/>
            <person name="Cseklye J."/>
            <person name="Drula E."/>
            <person name="Henrissat B."/>
            <person name="Nagy I."/>
            <person name="Chovatia M."/>
            <person name="Adam C."/>
            <person name="LaButti K."/>
            <person name="Lipzen A."/>
            <person name="Riley R."/>
            <person name="Grigoriev I.V."/>
            <person name="Nagy L.G."/>
        </authorList>
    </citation>
    <scope>NUCLEOTIDE SEQUENCE [LARGE SCALE GENOMIC DNA]</scope>
    <source>
        <strain evidence="1 2">NL-1724</strain>
    </source>
</reference>
<dbReference type="AlphaFoldDB" id="A0A550C0U3"/>
<gene>
    <name evidence="1" type="ORF">BD626DRAFT_511686</name>
</gene>